<dbReference type="GO" id="GO:0046740">
    <property type="term" value="P:transport of virus in host, cell to cell"/>
    <property type="evidence" value="ECO:0007669"/>
    <property type="project" value="UniProtKB-KW"/>
</dbReference>
<evidence type="ECO:0000313" key="4">
    <source>
        <dbReference type="EMBL" id="WNV26854.1"/>
    </source>
</evidence>
<evidence type="ECO:0000256" key="2">
    <source>
        <dbReference type="ARBA" id="ARBA00023031"/>
    </source>
</evidence>
<dbReference type="PRINTS" id="PR00912">
    <property type="entry name" value="LVIRUSORF5"/>
</dbReference>
<keyword evidence="2" id="KW-0916">Viral movement protein</keyword>
<dbReference type="InterPro" id="IPR001964">
    <property type="entry name" value="Luteo_VPG"/>
</dbReference>
<feature type="compositionally biased region" description="Polar residues" evidence="3">
    <location>
        <begin position="91"/>
        <end position="109"/>
    </location>
</feature>
<gene>
    <name evidence="4" type="primary">P4</name>
</gene>
<evidence type="ECO:0000256" key="1">
    <source>
        <dbReference type="ARBA" id="ARBA00022448"/>
    </source>
</evidence>
<evidence type="ECO:0000256" key="3">
    <source>
        <dbReference type="SAM" id="MobiDB-lite"/>
    </source>
</evidence>
<name>A0AA96PVL1_9VIRU</name>
<accession>A0AA96PVL1</accession>
<reference evidence="4" key="1">
    <citation type="submission" date="2023-08" db="EMBL/GenBank/DDBJ databases">
        <authorList>
            <person name="Igori D."/>
            <person name="Kim S.E."/>
            <person name="Kwon J.-A."/>
            <person name="Park Y.C."/>
            <person name="Moon J.S."/>
        </authorList>
    </citation>
    <scope>NUCLEOTIDE SEQUENCE</scope>
    <source>
        <strain evidence="4">Seongju</strain>
    </source>
</reference>
<feature type="compositionally biased region" description="Polar residues" evidence="3">
    <location>
        <begin position="117"/>
        <end position="145"/>
    </location>
</feature>
<keyword evidence="1" id="KW-0813">Transport</keyword>
<feature type="region of interest" description="Disordered" evidence="3">
    <location>
        <begin position="90"/>
        <end position="159"/>
    </location>
</feature>
<sequence>MEEEHALVVREGVNQFGLSLWQRPIGNHEEGIEDDEIEMLEEEGQWETPEGPGKSRLFNLTRMVSKATPTEQSPSGRIFQRVSHSLAEFSGPTSNIRSRHSLFSSSANPLPQLRGRSLTSWTPTARILNSNQPCENSPSPATKKSGSLLRRLTGRSGTT</sequence>
<dbReference type="EMBL" id="OR453957">
    <property type="protein sequence ID" value="WNV26854.1"/>
    <property type="molecule type" value="Genomic_RNA"/>
</dbReference>
<organism evidence="4">
    <name type="scientific">Chrysanthemum virus D</name>
    <dbReference type="NCBI Taxonomy" id="3078488"/>
    <lineage>
        <taxon>Viruses</taxon>
        <taxon>Riboviria</taxon>
        <taxon>Orthornavirae</taxon>
        <taxon>Pisuviricota</taxon>
        <taxon>Pisoniviricetes</taxon>
        <taxon>Sobelivirales</taxon>
        <taxon>Solemoviridae</taxon>
        <taxon>Polerovirus</taxon>
    </lineage>
</organism>
<proteinExistence type="predicted"/>
<dbReference type="Pfam" id="PF01659">
    <property type="entry name" value="Luteo_Vpg"/>
    <property type="match status" value="1"/>
</dbReference>
<protein>
    <submittedName>
        <fullName evidence="4">Movement protein</fullName>
    </submittedName>
</protein>